<protein>
    <submittedName>
        <fullName evidence="1">Uncharacterized protein</fullName>
    </submittedName>
</protein>
<comment type="caution">
    <text evidence="1">The sequence shown here is derived from an EMBL/GenBank/DDBJ whole genome shotgun (WGS) entry which is preliminary data.</text>
</comment>
<accession>A0ABQ9ZM17</accession>
<gene>
    <name evidence="1" type="ORF">OUZ56_026528</name>
</gene>
<dbReference type="Proteomes" id="UP001234178">
    <property type="component" value="Unassembled WGS sequence"/>
</dbReference>
<name>A0ABQ9ZM17_9CRUS</name>
<organism evidence="1 2">
    <name type="scientific">Daphnia magna</name>
    <dbReference type="NCBI Taxonomy" id="35525"/>
    <lineage>
        <taxon>Eukaryota</taxon>
        <taxon>Metazoa</taxon>
        <taxon>Ecdysozoa</taxon>
        <taxon>Arthropoda</taxon>
        <taxon>Crustacea</taxon>
        <taxon>Branchiopoda</taxon>
        <taxon>Diplostraca</taxon>
        <taxon>Cladocera</taxon>
        <taxon>Anomopoda</taxon>
        <taxon>Daphniidae</taxon>
        <taxon>Daphnia</taxon>
    </lineage>
</organism>
<keyword evidence="2" id="KW-1185">Reference proteome</keyword>
<evidence type="ECO:0000313" key="2">
    <source>
        <dbReference type="Proteomes" id="UP001234178"/>
    </source>
</evidence>
<dbReference type="EMBL" id="JAOYFB010000004">
    <property type="protein sequence ID" value="KAK4013980.1"/>
    <property type="molecule type" value="Genomic_DNA"/>
</dbReference>
<sequence>MSGMRLAIPYSTIRKAGGRLSDNRDAAIRRPFSLERPFQTDSHLTKRYAERIEEYLLLEHARKISIGEAIFGPPGRVYYFLHHPLFNPNKQGKYRIVLDALFNLQVLLLRFRQESFAVVVVIDACLCFTEPICIATASNKSLSSFGHNLDLAETHIERTLGLPLDLREDT</sequence>
<evidence type="ECO:0000313" key="1">
    <source>
        <dbReference type="EMBL" id="KAK4013980.1"/>
    </source>
</evidence>
<proteinExistence type="predicted"/>
<reference evidence="1 2" key="1">
    <citation type="journal article" date="2023" name="Nucleic Acids Res.">
        <title>The hologenome of Daphnia magna reveals possible DNA methylation and microbiome-mediated evolution of the host genome.</title>
        <authorList>
            <person name="Chaturvedi A."/>
            <person name="Li X."/>
            <person name="Dhandapani V."/>
            <person name="Marshall H."/>
            <person name="Kissane S."/>
            <person name="Cuenca-Cambronero M."/>
            <person name="Asole G."/>
            <person name="Calvet F."/>
            <person name="Ruiz-Romero M."/>
            <person name="Marangio P."/>
            <person name="Guigo R."/>
            <person name="Rago D."/>
            <person name="Mirbahai L."/>
            <person name="Eastwood N."/>
            <person name="Colbourne J.K."/>
            <person name="Zhou J."/>
            <person name="Mallon E."/>
            <person name="Orsini L."/>
        </authorList>
    </citation>
    <scope>NUCLEOTIDE SEQUENCE [LARGE SCALE GENOMIC DNA]</scope>
    <source>
        <strain evidence="1">LRV0_1</strain>
    </source>
</reference>